<keyword evidence="2" id="KW-1185">Reference proteome</keyword>
<dbReference type="SUPFAM" id="SSF101386">
    <property type="entry name" value="all-alpha NTP pyrophosphatases"/>
    <property type="match status" value="1"/>
</dbReference>
<name>A0A7G5C5G4_9BACL</name>
<dbReference type="RefSeq" id="WP_182300683.1">
    <property type="nucleotide sequence ID" value="NZ_CP041969.1"/>
</dbReference>
<dbReference type="KEGG" id="cchl:FPL14_27235"/>
<reference evidence="1 2" key="1">
    <citation type="submission" date="2019-07" db="EMBL/GenBank/DDBJ databases">
        <authorList>
            <person name="Kim J.K."/>
            <person name="Cheong H.-M."/>
            <person name="Choi Y."/>
            <person name="Hwang K.J."/>
            <person name="Lee S."/>
            <person name="Choi C."/>
        </authorList>
    </citation>
    <scope>NUCLEOTIDE SEQUENCE [LARGE SCALE GENOMIC DNA]</scope>
    <source>
        <strain evidence="1 2">KS 22</strain>
    </source>
</reference>
<accession>A0A7G5C5G4</accession>
<dbReference type="EMBL" id="CP041969">
    <property type="protein sequence ID" value="QMV44448.1"/>
    <property type="molecule type" value="Genomic_DNA"/>
</dbReference>
<sequence length="123" mass="13918">MKSINELVKEAHQNAINKGWYEEPHSFGEVIALMHSELSEALEDHRNGRGLTEIWYENKELKTRLHSPVSADCKPCGIPTELADTVIRIFNFCGHVGIDLEAVIHEKMAYNATRPKRHGGKVL</sequence>
<evidence type="ECO:0008006" key="3">
    <source>
        <dbReference type="Google" id="ProtNLM"/>
    </source>
</evidence>
<organism evidence="1 2">
    <name type="scientific">Cohnella cholangitidis</name>
    <dbReference type="NCBI Taxonomy" id="2598458"/>
    <lineage>
        <taxon>Bacteria</taxon>
        <taxon>Bacillati</taxon>
        <taxon>Bacillota</taxon>
        <taxon>Bacilli</taxon>
        <taxon>Bacillales</taxon>
        <taxon>Paenibacillaceae</taxon>
        <taxon>Cohnella</taxon>
    </lineage>
</organism>
<evidence type="ECO:0000313" key="1">
    <source>
        <dbReference type="EMBL" id="QMV44448.1"/>
    </source>
</evidence>
<dbReference type="CDD" id="cd11542">
    <property type="entry name" value="NTP-PPase_u5"/>
    <property type="match status" value="1"/>
</dbReference>
<evidence type="ECO:0000313" key="2">
    <source>
        <dbReference type="Proteomes" id="UP000515679"/>
    </source>
</evidence>
<proteinExistence type="predicted"/>
<protein>
    <recommendedName>
        <fullName evidence="3">NTP pyrophosphohydrolase MazG putative catalytic core domain-containing protein</fullName>
    </recommendedName>
</protein>
<dbReference type="Gene3D" id="1.10.287.1080">
    <property type="entry name" value="MazG-like"/>
    <property type="match status" value="1"/>
</dbReference>
<dbReference type="Proteomes" id="UP000515679">
    <property type="component" value="Chromosome"/>
</dbReference>
<dbReference type="AlphaFoldDB" id="A0A7G5C5G4"/>
<gene>
    <name evidence="1" type="ORF">FPL14_27235</name>
</gene>